<proteinExistence type="predicted"/>
<accession>A0ACC1YF53</accession>
<evidence type="ECO:0000313" key="2">
    <source>
        <dbReference type="Proteomes" id="UP001164539"/>
    </source>
</evidence>
<reference evidence="1 2" key="1">
    <citation type="journal article" date="2023" name="Science">
        <title>Complex scaffold remodeling in plant triterpene biosynthesis.</title>
        <authorList>
            <person name="De La Pena R."/>
            <person name="Hodgson H."/>
            <person name="Liu J.C."/>
            <person name="Stephenson M.J."/>
            <person name="Martin A.C."/>
            <person name="Owen C."/>
            <person name="Harkess A."/>
            <person name="Leebens-Mack J."/>
            <person name="Jimenez L.E."/>
            <person name="Osbourn A."/>
            <person name="Sattely E.S."/>
        </authorList>
    </citation>
    <scope>NUCLEOTIDE SEQUENCE [LARGE SCALE GENOMIC DNA]</scope>
    <source>
        <strain evidence="2">cv. JPN11</strain>
        <tissue evidence="1">Leaf</tissue>
    </source>
</reference>
<name>A0ACC1YF53_MELAZ</name>
<dbReference type="EMBL" id="CM051396">
    <property type="protein sequence ID" value="KAJ4722141.1"/>
    <property type="molecule type" value="Genomic_DNA"/>
</dbReference>
<dbReference type="Proteomes" id="UP001164539">
    <property type="component" value="Chromosome 3"/>
</dbReference>
<comment type="caution">
    <text evidence="1">The sequence shown here is derived from an EMBL/GenBank/DDBJ whole genome shotgun (WGS) entry which is preliminary data.</text>
</comment>
<gene>
    <name evidence="1" type="ORF">OWV82_005693</name>
</gene>
<sequence length="1138" mass="125254">MMVVQAHLFILISVLASAFFSASAAELARNPSVPNFAFSWLDDKNTFQAGDTATIKIKVLGNFDSEGNASLEKSAFKPNLTVNGKIGNSSYISGVLLETGEDTNNWRILLVPITVGLFNLIISDDPFDVMDSSLHFKVEPGEIYPSACAASWMSLINEFEAGTKARIVILPKDAFGNNITSTREELSSFNFTVSESFANGSTLSTPNITYMGWDKVGYITVEFITMTAGNLTLHLEARNQTLNGSPLPFKVKPGPVDVANCAAKWKYEVAAWQIFSKMEIFIHQLDQYGNLVPGFYAFDADIVEKETNLSIPVADLHFEEVVPGIQLFSFAIQESGNFLLTISDMKHNISISNMPYTYTVYVGYCDGLGSVVNASGLNGSVAGEIAHFSVYLNDVFGFPSPVEVERLQVHIVRETDSSYVRPTILPIQIYNGSLSTGEPRNGSIDPIEIAPAPSVDRTNTSSGSLKVEASAFDVIYTPEKGGIYKILVLCGNIVLNGGHPFTMEVKTGVVNFSLSGVVNFTPKVPKLIKHEIMVQLLDTYSNPVLSQQSRLKLEITSMNSSGFSSWMFVDNNDGSYSGHYLAMDVGTYEMCVSFDETHFSPCPFLVNVYSSVYFPKAYDDTISVWEDESIAFDVLANDYFAGNNASIAEFSKTVHGSVLQYGRTFRYTPFKDYTGNDSFSYAIADVNGNLATATVNISVLSIPPRFVSVPSQLQATEDVISPRFGGFPGFEIRYSDMTENISVTLSARSGTVFLSYVPMQFWQPMWTGLTVKFGETDMRELILEGNVEVINLALQSIQYLGNENFYGEDTIQVSARNMNAKNDLAVAVLVDPVNDPPFIQVPENIVLTSDGNESQIFNREINKFNFCIGDPDAFNYPGGASQFAVIFSMEVNDGLLITNLPAELINSTELKLKASYQWQPLQTYVTISKHFMVKARGVRFRGTINDCNSIMGQIFYQGGGHDVLTVKLNDIGHFGCRPDCAERFSAPLFSQATVNLIRRRPMSSLMAHTLGSAIIIEFLMTFLLGVLLLFFTCKCAILLLNERTSRDLTNSMQSEVLNFQKQTAKTNSTEDETTYFTGCCSTSFMLTSHPSNFGERSRRGTESGEFVKDISQSSQASGDQFLPSLMPLSIEGGRSEAA</sequence>
<organism evidence="1 2">
    <name type="scientific">Melia azedarach</name>
    <name type="common">Chinaberry tree</name>
    <dbReference type="NCBI Taxonomy" id="155640"/>
    <lineage>
        <taxon>Eukaryota</taxon>
        <taxon>Viridiplantae</taxon>
        <taxon>Streptophyta</taxon>
        <taxon>Embryophyta</taxon>
        <taxon>Tracheophyta</taxon>
        <taxon>Spermatophyta</taxon>
        <taxon>Magnoliopsida</taxon>
        <taxon>eudicotyledons</taxon>
        <taxon>Gunneridae</taxon>
        <taxon>Pentapetalae</taxon>
        <taxon>rosids</taxon>
        <taxon>malvids</taxon>
        <taxon>Sapindales</taxon>
        <taxon>Meliaceae</taxon>
        <taxon>Melia</taxon>
    </lineage>
</organism>
<keyword evidence="2" id="KW-1185">Reference proteome</keyword>
<protein>
    <submittedName>
        <fullName evidence="1">Gamete expressed 2</fullName>
    </submittedName>
</protein>
<evidence type="ECO:0000313" key="1">
    <source>
        <dbReference type="EMBL" id="KAJ4722141.1"/>
    </source>
</evidence>